<sequence>MSSKKEAKQAGDGLIASDPEDELKVIQDSIHTLLKACQFLKMPEIQQRLKRIKTATALELERAEKVKVLEGALDTISALKDDERKKIEGEKDKVIRKLEKENKKLKDESGSVAKEKEGIAREKTRLQQERQMEVAKNRETEAKREKDMKETLEKEKKRVEEEYLKKAKAAQSNVKATVQSLEKDKVEATKLIKGLNTEVDRLKMCLDTMDTRNEELKAEVHTLQERLRMLNAETAVSRTPSGIYKKDIEHLYQLTGEFATRLSENLPEKAAFVFEPLSTKGKLGQASRIFDYASCSCTPVAASLRRAAVHNFVSRNLISIFQDNLLLSLGTTNNDRHDKEEILNTISTNLEPDDEKVWRGITVKALDKVSKFSGMTQIIEQVTQETVDKLQLLIHDNEQGSSTVRKEVTEIMKAALKIWFLRRNDSCKITFNGAPGPKNDGSWDAWKVEENAQAAFSFPSNGVHAISSGNNGSGTSNGPESPTSSTFQMPTAHKEAQSFVIFPQIIGEFESGDKSHDRGGRNTKSPKYESIVLHRGIAVFSDSSLFDEGLRDIQMLQDDFRGVRHRRQSSLSSSTTMTNKSPANTWLTQPYPQNLSAEPASVNG</sequence>
<feature type="compositionally biased region" description="Low complexity" evidence="1">
    <location>
        <begin position="467"/>
        <end position="486"/>
    </location>
</feature>
<dbReference type="EMBL" id="LGRN01000048">
    <property type="protein sequence ID" value="OJD18017.1"/>
    <property type="molecule type" value="Genomic_DNA"/>
</dbReference>
<evidence type="ECO:0000313" key="3">
    <source>
        <dbReference type="Proteomes" id="UP000182235"/>
    </source>
</evidence>
<evidence type="ECO:0000313" key="2">
    <source>
        <dbReference type="EMBL" id="OJD18017.1"/>
    </source>
</evidence>
<feature type="compositionally biased region" description="Polar residues" evidence="1">
    <location>
        <begin position="569"/>
        <end position="604"/>
    </location>
</feature>
<keyword evidence="3" id="KW-1185">Reference proteome</keyword>
<feature type="region of interest" description="Disordered" evidence="1">
    <location>
        <begin position="566"/>
        <end position="604"/>
    </location>
</feature>
<protein>
    <submittedName>
        <fullName evidence="2">Uncharacterized protein</fullName>
    </submittedName>
</protein>
<feature type="region of interest" description="Disordered" evidence="1">
    <location>
        <begin position="463"/>
        <end position="490"/>
    </location>
</feature>
<comment type="caution">
    <text evidence="2">The sequence shown here is derived from an EMBL/GenBank/DDBJ whole genome shotgun (WGS) entry which is preliminary data.</text>
</comment>
<dbReference type="STRING" id="1447872.A0A1J9PNK8"/>
<proteinExistence type="predicted"/>
<organism evidence="2 3">
    <name type="scientific">Emergomyces pasteurianus Ep9510</name>
    <dbReference type="NCBI Taxonomy" id="1447872"/>
    <lineage>
        <taxon>Eukaryota</taxon>
        <taxon>Fungi</taxon>
        <taxon>Dikarya</taxon>
        <taxon>Ascomycota</taxon>
        <taxon>Pezizomycotina</taxon>
        <taxon>Eurotiomycetes</taxon>
        <taxon>Eurotiomycetidae</taxon>
        <taxon>Onygenales</taxon>
        <taxon>Ajellomycetaceae</taxon>
        <taxon>Emergomyces</taxon>
    </lineage>
</organism>
<name>A0A1J9PNK8_9EURO</name>
<dbReference type="Proteomes" id="UP000182235">
    <property type="component" value="Unassembled WGS sequence"/>
</dbReference>
<reference evidence="2 3" key="1">
    <citation type="submission" date="2015-07" db="EMBL/GenBank/DDBJ databases">
        <title>Emmonsia species relationships and genome sequence.</title>
        <authorList>
            <consortium name="The Broad Institute Genomics Platform"/>
            <person name="Cuomo C.A."/>
            <person name="Munoz J.F."/>
            <person name="Imamovic A."/>
            <person name="Priest M.E."/>
            <person name="Young S."/>
            <person name="Clay O.K."/>
            <person name="McEwen J.G."/>
        </authorList>
    </citation>
    <scope>NUCLEOTIDE SEQUENCE [LARGE SCALE GENOMIC DNA]</scope>
    <source>
        <strain evidence="2 3">UAMH 9510</strain>
    </source>
</reference>
<dbReference type="OrthoDB" id="4187708at2759"/>
<evidence type="ECO:0000256" key="1">
    <source>
        <dbReference type="SAM" id="MobiDB-lite"/>
    </source>
</evidence>
<dbReference type="AlphaFoldDB" id="A0A1J9PNK8"/>
<gene>
    <name evidence="2" type="ORF">AJ78_01909</name>
</gene>
<dbReference type="VEuPathDB" id="FungiDB:AJ78_01909"/>
<accession>A0A1J9PNK8</accession>
<feature type="region of interest" description="Disordered" evidence="1">
    <location>
        <begin position="127"/>
        <end position="153"/>
    </location>
</feature>